<feature type="compositionally biased region" description="Basic and acidic residues" evidence="1">
    <location>
        <begin position="410"/>
        <end position="429"/>
    </location>
</feature>
<feature type="region of interest" description="Disordered" evidence="1">
    <location>
        <begin position="407"/>
        <end position="457"/>
    </location>
</feature>
<evidence type="ECO:0000256" key="1">
    <source>
        <dbReference type="SAM" id="MobiDB-lite"/>
    </source>
</evidence>
<feature type="transmembrane region" description="Helical" evidence="2">
    <location>
        <begin position="12"/>
        <end position="30"/>
    </location>
</feature>
<keyword evidence="2" id="KW-1133">Transmembrane helix</keyword>
<keyword evidence="2" id="KW-0812">Transmembrane</keyword>
<accession>A0A517T7K0</accession>
<protein>
    <submittedName>
        <fullName evidence="3">Uncharacterized protein</fullName>
    </submittedName>
</protein>
<dbReference type="AlphaFoldDB" id="A0A517T7K0"/>
<evidence type="ECO:0000256" key="2">
    <source>
        <dbReference type="SAM" id="Phobius"/>
    </source>
</evidence>
<dbReference type="EMBL" id="CP036316">
    <property type="protein sequence ID" value="QDT64352.1"/>
    <property type="molecule type" value="Genomic_DNA"/>
</dbReference>
<evidence type="ECO:0000313" key="3">
    <source>
        <dbReference type="EMBL" id="QDT64352.1"/>
    </source>
</evidence>
<keyword evidence="4" id="KW-1185">Reference proteome</keyword>
<reference evidence="3 4" key="1">
    <citation type="submission" date="2019-02" db="EMBL/GenBank/DDBJ databases">
        <title>Deep-cultivation of Planctomycetes and their phenomic and genomic characterization uncovers novel biology.</title>
        <authorList>
            <person name="Wiegand S."/>
            <person name="Jogler M."/>
            <person name="Boedeker C."/>
            <person name="Pinto D."/>
            <person name="Vollmers J."/>
            <person name="Rivas-Marin E."/>
            <person name="Kohn T."/>
            <person name="Peeters S.H."/>
            <person name="Heuer A."/>
            <person name="Rast P."/>
            <person name="Oberbeckmann S."/>
            <person name="Bunk B."/>
            <person name="Jeske O."/>
            <person name="Meyerdierks A."/>
            <person name="Storesund J.E."/>
            <person name="Kallscheuer N."/>
            <person name="Luecker S."/>
            <person name="Lage O.M."/>
            <person name="Pohl T."/>
            <person name="Merkel B.J."/>
            <person name="Hornburger P."/>
            <person name="Mueller R.-W."/>
            <person name="Bruemmer F."/>
            <person name="Labrenz M."/>
            <person name="Spormann A.M."/>
            <person name="Op den Camp H."/>
            <person name="Overmann J."/>
            <person name="Amann R."/>
            <person name="Jetten M.S.M."/>
            <person name="Mascher T."/>
            <person name="Medema M.H."/>
            <person name="Devos D.P."/>
            <person name="Kaster A.-K."/>
            <person name="Ovreas L."/>
            <person name="Rohde M."/>
            <person name="Galperin M.Y."/>
            <person name="Jogler C."/>
        </authorList>
    </citation>
    <scope>NUCLEOTIDE SEQUENCE [LARGE SCALE GENOMIC DNA]</scope>
    <source>
        <strain evidence="3 4">V22</strain>
    </source>
</reference>
<dbReference type="Proteomes" id="UP000319976">
    <property type="component" value="Chromosome"/>
</dbReference>
<gene>
    <name evidence="3" type="ORF">V22_15860</name>
</gene>
<dbReference type="KEGG" id="chya:V22_15860"/>
<keyword evidence="2" id="KW-0472">Membrane</keyword>
<sequence length="457" mass="51883">MDNAQRRSPFLVVQIGVILIFTVAVLMLPAESRKDVAAAVRGEDRFQDVVIPREKPLVIEPLYDDPSVVSFEDLALVLEKIRPKFEQRELSPNYVEHALRSWGAYAKFKDPSVMSGEQMVEFLTDHGKYMQSWGSDHESLLINRDKGIAIRWGKEPGQSVHHDHWLACLTEAGVSIDTPIWGPGRHDSTLRDALYEAMRDFQVDEIETEWSAMAFGLWLPPAENGFRTGTGRWVDFDLLAKRLVRGHKRFGVCSGTHRVYSMMVLLRLDDEFSILSPTVRDEVYGYLANVRDLMIDSQMEDGRSPAGWAYGADAIEHADEEYEYRQVIATGHHLEWLAIAYPELHPPRDVIRRAAQWLVKNVCETPQENISSMYTFYSHVGNALALWRNTHPAIFWEEWRKTHPLIGGDVDPHTGHDHSHGEETAKTEELPPLPGEASQAVKTTEPADDFVPPAPVE</sequence>
<dbReference type="RefSeq" id="WP_197440017.1">
    <property type="nucleotide sequence ID" value="NZ_CP036316.1"/>
</dbReference>
<evidence type="ECO:0000313" key="4">
    <source>
        <dbReference type="Proteomes" id="UP000319976"/>
    </source>
</evidence>
<organism evidence="3 4">
    <name type="scientific">Calycomorphotria hydatis</name>
    <dbReference type="NCBI Taxonomy" id="2528027"/>
    <lineage>
        <taxon>Bacteria</taxon>
        <taxon>Pseudomonadati</taxon>
        <taxon>Planctomycetota</taxon>
        <taxon>Planctomycetia</taxon>
        <taxon>Planctomycetales</taxon>
        <taxon>Planctomycetaceae</taxon>
        <taxon>Calycomorphotria</taxon>
    </lineage>
</organism>
<name>A0A517T7K0_9PLAN</name>
<proteinExistence type="predicted"/>